<dbReference type="AlphaFoldDB" id="A0AAN7MBS9"/>
<proteinExistence type="predicted"/>
<evidence type="ECO:0000313" key="3">
    <source>
        <dbReference type="Proteomes" id="UP001346149"/>
    </source>
</evidence>
<evidence type="ECO:0000313" key="2">
    <source>
        <dbReference type="EMBL" id="KAK4803100.1"/>
    </source>
</evidence>
<name>A0AAN7MBS9_TRANT</name>
<dbReference type="Proteomes" id="UP001346149">
    <property type="component" value="Unassembled WGS sequence"/>
</dbReference>
<comment type="caution">
    <text evidence="2">The sequence shown here is derived from an EMBL/GenBank/DDBJ whole genome shotgun (WGS) entry which is preliminary data.</text>
</comment>
<reference evidence="2 3" key="1">
    <citation type="journal article" date="2023" name="Hortic Res">
        <title>Pangenome of water caltrop reveals structural variations and asymmetric subgenome divergence after allopolyploidization.</title>
        <authorList>
            <person name="Zhang X."/>
            <person name="Chen Y."/>
            <person name="Wang L."/>
            <person name="Yuan Y."/>
            <person name="Fang M."/>
            <person name="Shi L."/>
            <person name="Lu R."/>
            <person name="Comes H.P."/>
            <person name="Ma Y."/>
            <person name="Chen Y."/>
            <person name="Huang G."/>
            <person name="Zhou Y."/>
            <person name="Zheng Z."/>
            <person name="Qiu Y."/>
        </authorList>
    </citation>
    <scope>NUCLEOTIDE SEQUENCE [LARGE SCALE GENOMIC DNA]</scope>
    <source>
        <strain evidence="2">F231</strain>
    </source>
</reference>
<dbReference type="Gene3D" id="1.10.10.60">
    <property type="entry name" value="Homeodomain-like"/>
    <property type="match status" value="1"/>
</dbReference>
<evidence type="ECO:0000259" key="1">
    <source>
        <dbReference type="SMART" id="SM00717"/>
    </source>
</evidence>
<dbReference type="CDD" id="cd00167">
    <property type="entry name" value="SANT"/>
    <property type="match status" value="1"/>
</dbReference>
<accession>A0AAN7MBS9</accession>
<protein>
    <recommendedName>
        <fullName evidence="1">Myb-like domain-containing protein</fullName>
    </recommendedName>
</protein>
<gene>
    <name evidence="2" type="ORF">SAY86_001303</name>
</gene>
<dbReference type="InterPro" id="IPR009057">
    <property type="entry name" value="Homeodomain-like_sf"/>
</dbReference>
<sequence>MANPSENSGEAETATWGTWEELLLACAVKRHGFKAWESVASEVQSRTSLPLPLTTPLHCQLKYQDLKRRFSAPTATAEDVENDSVSPSGDKVDVIPWLDELRKLRVAELRQEVQRYDVSIL</sequence>
<dbReference type="PANTHER" id="PTHR37888:SF11">
    <property type="entry name" value="DNA-BINDING BROMODOMAIN-CONTAINING PROTEIN"/>
    <property type="match status" value="1"/>
</dbReference>
<feature type="domain" description="Myb-like" evidence="1">
    <location>
        <begin position="12"/>
        <end position="69"/>
    </location>
</feature>
<dbReference type="SMART" id="SM00717">
    <property type="entry name" value="SANT"/>
    <property type="match status" value="1"/>
</dbReference>
<dbReference type="InterPro" id="IPR001005">
    <property type="entry name" value="SANT/Myb"/>
</dbReference>
<dbReference type="PANTHER" id="PTHR37888">
    <property type="entry name" value="DNA-BINDING BROMODOMAIN-CONTAINING PROTEIN"/>
    <property type="match status" value="1"/>
</dbReference>
<dbReference type="Pfam" id="PF00249">
    <property type="entry name" value="Myb_DNA-binding"/>
    <property type="match status" value="1"/>
</dbReference>
<keyword evidence="3" id="KW-1185">Reference proteome</keyword>
<dbReference type="EMBL" id="JAXQNO010000002">
    <property type="protein sequence ID" value="KAK4803100.1"/>
    <property type="molecule type" value="Genomic_DNA"/>
</dbReference>
<dbReference type="SUPFAM" id="SSF46689">
    <property type="entry name" value="Homeodomain-like"/>
    <property type="match status" value="1"/>
</dbReference>
<organism evidence="2 3">
    <name type="scientific">Trapa natans</name>
    <name type="common">Water chestnut</name>
    <dbReference type="NCBI Taxonomy" id="22666"/>
    <lineage>
        <taxon>Eukaryota</taxon>
        <taxon>Viridiplantae</taxon>
        <taxon>Streptophyta</taxon>
        <taxon>Embryophyta</taxon>
        <taxon>Tracheophyta</taxon>
        <taxon>Spermatophyta</taxon>
        <taxon>Magnoliopsida</taxon>
        <taxon>eudicotyledons</taxon>
        <taxon>Gunneridae</taxon>
        <taxon>Pentapetalae</taxon>
        <taxon>rosids</taxon>
        <taxon>malvids</taxon>
        <taxon>Myrtales</taxon>
        <taxon>Lythraceae</taxon>
        <taxon>Trapa</taxon>
    </lineage>
</organism>